<dbReference type="NCBIfam" id="NF033218">
    <property type="entry name" value="anchor_AmaP"/>
    <property type="match status" value="1"/>
</dbReference>
<accession>A0ABN3JN73</accession>
<sequence length="192" mass="20123">MDRHASRANHVGLTLVGLILLAAGAIALARGLGAFGRAAAADPLITDAMRRYAHDQGWFWPAVAAAGVLLALLGVAWLLAQARSERLPGLALEPDPSGGATRVSGKAVAATLEEEIAEYPGVRGVQVRLVGTSARPRVHLSVAYGENADLDELRRRIGGEAVGRLRNALELGPLPAVVRLRLLSGPEKRTVA</sequence>
<gene>
    <name evidence="2" type="ORF">GCM10010191_56390</name>
</gene>
<reference evidence="2 3" key="1">
    <citation type="journal article" date="2019" name="Int. J. Syst. Evol. Microbiol.">
        <title>The Global Catalogue of Microorganisms (GCM) 10K type strain sequencing project: providing services to taxonomists for standard genome sequencing and annotation.</title>
        <authorList>
            <consortium name="The Broad Institute Genomics Platform"/>
            <consortium name="The Broad Institute Genome Sequencing Center for Infectious Disease"/>
            <person name="Wu L."/>
            <person name="Ma J."/>
        </authorList>
    </citation>
    <scope>NUCLEOTIDE SEQUENCE [LARGE SCALE GENOMIC DNA]</scope>
    <source>
        <strain evidence="2 3">JCM 3325</strain>
    </source>
</reference>
<keyword evidence="1" id="KW-0812">Transmembrane</keyword>
<organism evidence="2 3">
    <name type="scientific">Actinomadura vinacea</name>
    <dbReference type="NCBI Taxonomy" id="115336"/>
    <lineage>
        <taxon>Bacteria</taxon>
        <taxon>Bacillati</taxon>
        <taxon>Actinomycetota</taxon>
        <taxon>Actinomycetes</taxon>
        <taxon>Streptosporangiales</taxon>
        <taxon>Thermomonosporaceae</taxon>
        <taxon>Actinomadura</taxon>
    </lineage>
</organism>
<keyword evidence="3" id="KW-1185">Reference proteome</keyword>
<evidence type="ECO:0000313" key="3">
    <source>
        <dbReference type="Proteomes" id="UP001501231"/>
    </source>
</evidence>
<evidence type="ECO:0008006" key="4">
    <source>
        <dbReference type="Google" id="ProtNLM"/>
    </source>
</evidence>
<evidence type="ECO:0000313" key="2">
    <source>
        <dbReference type="EMBL" id="GAA2434614.1"/>
    </source>
</evidence>
<keyword evidence="1" id="KW-0472">Membrane</keyword>
<proteinExistence type="predicted"/>
<evidence type="ECO:0000256" key="1">
    <source>
        <dbReference type="SAM" id="Phobius"/>
    </source>
</evidence>
<dbReference type="EMBL" id="BAAARW010000020">
    <property type="protein sequence ID" value="GAA2434614.1"/>
    <property type="molecule type" value="Genomic_DNA"/>
</dbReference>
<feature type="transmembrane region" description="Helical" evidence="1">
    <location>
        <begin position="57"/>
        <end position="80"/>
    </location>
</feature>
<name>A0ABN3JN73_9ACTN</name>
<keyword evidence="1" id="KW-1133">Transmembrane helix</keyword>
<dbReference type="RefSeq" id="WP_344592913.1">
    <property type="nucleotide sequence ID" value="NZ_BAAARW010000020.1"/>
</dbReference>
<dbReference type="Proteomes" id="UP001501231">
    <property type="component" value="Unassembled WGS sequence"/>
</dbReference>
<comment type="caution">
    <text evidence="2">The sequence shown here is derived from an EMBL/GenBank/DDBJ whole genome shotgun (WGS) entry which is preliminary data.</text>
</comment>
<protein>
    <recommendedName>
        <fullName evidence="4">Alkaline shock response membrane anchor protein AmaP</fullName>
    </recommendedName>
</protein>